<dbReference type="CDD" id="cd03808">
    <property type="entry name" value="GT4_CapM-like"/>
    <property type="match status" value="1"/>
</dbReference>
<feature type="domain" description="Glycosyl transferase family 1" evidence="1">
    <location>
        <begin position="193"/>
        <end position="351"/>
    </location>
</feature>
<evidence type="ECO:0000259" key="1">
    <source>
        <dbReference type="Pfam" id="PF00534"/>
    </source>
</evidence>
<dbReference type="Gene3D" id="3.40.50.2000">
    <property type="entry name" value="Glycogen Phosphorylase B"/>
    <property type="match status" value="2"/>
</dbReference>
<comment type="caution">
    <text evidence="3">The sequence shown here is derived from an EMBL/GenBank/DDBJ whole genome shotgun (WGS) entry which is preliminary data.</text>
</comment>
<protein>
    <submittedName>
        <fullName evidence="3">Glycosyltransferase family 4 protein</fullName>
    </submittedName>
</protein>
<organism evidence="3 4">
    <name type="scientific">Vibrio metschnikovii</name>
    <dbReference type="NCBI Taxonomy" id="28172"/>
    <lineage>
        <taxon>Bacteria</taxon>
        <taxon>Pseudomonadati</taxon>
        <taxon>Pseudomonadota</taxon>
        <taxon>Gammaproteobacteria</taxon>
        <taxon>Vibrionales</taxon>
        <taxon>Vibrionaceae</taxon>
        <taxon>Vibrio</taxon>
    </lineage>
</organism>
<name>A0A9X0UJH7_VIBME</name>
<dbReference type="AlphaFoldDB" id="A0A9X0UJH7"/>
<dbReference type="RefSeq" id="WP_187026490.1">
    <property type="nucleotide sequence ID" value="NZ_JACRUP010000009.1"/>
</dbReference>
<evidence type="ECO:0000259" key="2">
    <source>
        <dbReference type="Pfam" id="PF13477"/>
    </source>
</evidence>
<proteinExistence type="predicted"/>
<feature type="domain" description="Glycosyltransferase subfamily 4-like N-terminal" evidence="2">
    <location>
        <begin position="4"/>
        <end position="128"/>
    </location>
</feature>
<evidence type="ECO:0000313" key="3">
    <source>
        <dbReference type="EMBL" id="MBC5851916.1"/>
    </source>
</evidence>
<dbReference type="InterPro" id="IPR001296">
    <property type="entry name" value="Glyco_trans_1"/>
</dbReference>
<dbReference type="GO" id="GO:0016757">
    <property type="term" value="F:glycosyltransferase activity"/>
    <property type="evidence" value="ECO:0007669"/>
    <property type="project" value="InterPro"/>
</dbReference>
<evidence type="ECO:0000313" key="4">
    <source>
        <dbReference type="Proteomes" id="UP000615796"/>
    </source>
</evidence>
<keyword evidence="4" id="KW-1185">Reference proteome</keyword>
<sequence length="373" mass="41663">MKFLFIVNCSSFFKSHFLNLAISVKEKGCMVYIASGNDKQREYFESLGFTFELLPISRSGKNFFQELKAIYAIRSAILRYKPDYVHMFTIKPVLYGGIVNRLLSKNRPVKSIFSVTGLGSASMSQSMKGRLLWKSLNLVYKFIFNVDNSSVIFENADDQDFFIQSGIVHIQKSSVVNGAGVDMVEFSPSCTKSTPVSVILVARLLKDKGVREYIDAGRILKEREVPVELLLVGSIDPDNPSSMTDNDIQMASKNGYVKVLGFRSDIAECYRNADIACLPSYREGLPKSLIEATACGLPIITTDVPGCRQMVHGGENGILVPAKNSILLARAIESMVNDSKMREEMGIRSREIAEERYSYEIIMSSFFSVYGLK</sequence>
<dbReference type="PANTHER" id="PTHR12526">
    <property type="entry name" value="GLYCOSYLTRANSFERASE"/>
    <property type="match status" value="1"/>
</dbReference>
<accession>A0A9X0UJH7</accession>
<gene>
    <name evidence="3" type="ORF">H8Q88_13475</name>
</gene>
<dbReference type="GO" id="GO:1901135">
    <property type="term" value="P:carbohydrate derivative metabolic process"/>
    <property type="evidence" value="ECO:0007669"/>
    <property type="project" value="UniProtKB-ARBA"/>
</dbReference>
<dbReference type="EMBL" id="JACRUP010000009">
    <property type="protein sequence ID" value="MBC5851916.1"/>
    <property type="molecule type" value="Genomic_DNA"/>
</dbReference>
<reference evidence="3" key="1">
    <citation type="submission" date="2020-08" db="EMBL/GenBank/DDBJ databases">
        <title>Genome Sequencing and Pan-Genome Analysis of Migratory bird Vibrio Strains, Inner Mongolia.</title>
        <authorList>
            <person name="Zheng L."/>
        </authorList>
    </citation>
    <scope>NUCLEOTIDE SEQUENCE</scope>
    <source>
        <strain evidence="3">M13F</strain>
    </source>
</reference>
<dbReference type="SUPFAM" id="SSF53756">
    <property type="entry name" value="UDP-Glycosyltransferase/glycogen phosphorylase"/>
    <property type="match status" value="1"/>
</dbReference>
<dbReference type="Pfam" id="PF00534">
    <property type="entry name" value="Glycos_transf_1"/>
    <property type="match status" value="1"/>
</dbReference>
<dbReference type="Proteomes" id="UP000615796">
    <property type="component" value="Unassembled WGS sequence"/>
</dbReference>
<dbReference type="Pfam" id="PF13477">
    <property type="entry name" value="Glyco_trans_4_2"/>
    <property type="match status" value="1"/>
</dbReference>
<dbReference type="PANTHER" id="PTHR12526:SF638">
    <property type="entry name" value="SPORE COAT PROTEIN SA"/>
    <property type="match status" value="1"/>
</dbReference>
<dbReference type="InterPro" id="IPR028098">
    <property type="entry name" value="Glyco_trans_4-like_N"/>
</dbReference>